<comment type="caution">
    <text evidence="18">The sequence shown here is derived from an EMBL/GenBank/DDBJ whole genome shotgun (WGS) entry which is preliminary data.</text>
</comment>
<dbReference type="GO" id="GO:0006508">
    <property type="term" value="P:proteolysis"/>
    <property type="evidence" value="ECO:0007669"/>
    <property type="project" value="UniProtKB-KW"/>
</dbReference>
<keyword evidence="10 13" id="KW-0862">Zinc</keyword>
<dbReference type="NCBIfam" id="TIGR04183">
    <property type="entry name" value="Por_Secre_tail"/>
    <property type="match status" value="1"/>
</dbReference>
<dbReference type="GO" id="GO:0008270">
    <property type="term" value="F:zinc ion binding"/>
    <property type="evidence" value="ECO:0007669"/>
    <property type="project" value="InterPro"/>
</dbReference>
<dbReference type="SUPFAM" id="SSF55486">
    <property type="entry name" value="Metalloproteases ('zincins'), catalytic domain"/>
    <property type="match status" value="1"/>
</dbReference>
<dbReference type="GO" id="GO:0016285">
    <property type="term" value="F:alanyl aminopeptidase activity"/>
    <property type="evidence" value="ECO:0007669"/>
    <property type="project" value="UniProtKB-EC"/>
</dbReference>
<feature type="domain" description="Peptidase M1 membrane alanine aminopeptidase" evidence="15">
    <location>
        <begin position="296"/>
        <end position="443"/>
    </location>
</feature>
<comment type="cofactor">
    <cofactor evidence="13">
        <name>Zn(2+)</name>
        <dbReference type="ChEBI" id="CHEBI:29105"/>
    </cofactor>
    <text evidence="13">Binds 1 zinc ion per subunit.</text>
</comment>
<dbReference type="InterPro" id="IPR027268">
    <property type="entry name" value="Peptidase_M4/M1_CTD_sf"/>
</dbReference>
<keyword evidence="11" id="KW-0482">Metalloprotease</keyword>
<dbReference type="InterPro" id="IPR014782">
    <property type="entry name" value="Peptidase_M1_dom"/>
</dbReference>
<evidence type="ECO:0000256" key="9">
    <source>
        <dbReference type="ARBA" id="ARBA00022801"/>
    </source>
</evidence>
<dbReference type="PANTHER" id="PTHR45726:SF3">
    <property type="entry name" value="LEUKOTRIENE A-4 HYDROLASE"/>
    <property type="match status" value="1"/>
</dbReference>
<dbReference type="Gene3D" id="1.10.390.10">
    <property type="entry name" value="Neutral Protease Domain 2"/>
    <property type="match status" value="1"/>
</dbReference>
<dbReference type="GO" id="GO:0008237">
    <property type="term" value="F:metallopeptidase activity"/>
    <property type="evidence" value="ECO:0007669"/>
    <property type="project" value="UniProtKB-KW"/>
</dbReference>
<evidence type="ECO:0000313" key="18">
    <source>
        <dbReference type="EMBL" id="HIW87071.1"/>
    </source>
</evidence>
<evidence type="ECO:0000256" key="2">
    <source>
        <dbReference type="ARBA" id="ARBA00004496"/>
    </source>
</evidence>
<evidence type="ECO:0000313" key="19">
    <source>
        <dbReference type="Proteomes" id="UP000824267"/>
    </source>
</evidence>
<feature type="active site" description="Proton donor" evidence="12">
    <location>
        <position position="385"/>
    </location>
</feature>
<feature type="binding site" evidence="13">
    <location>
        <position position="308"/>
    </location>
    <ligand>
        <name>Zn(2+)</name>
        <dbReference type="ChEBI" id="CHEBI:29105"/>
        <note>catalytic</note>
    </ligand>
</feature>
<name>A0A9D1RI95_9BACT</name>
<organism evidence="18 19">
    <name type="scientific">Candidatus Onthomorpha intestinigallinarum</name>
    <dbReference type="NCBI Taxonomy" id="2840880"/>
    <lineage>
        <taxon>Bacteria</taxon>
        <taxon>Pseudomonadati</taxon>
        <taxon>Bacteroidota</taxon>
        <taxon>Bacteroidia</taxon>
        <taxon>Bacteroidales</taxon>
        <taxon>Candidatus Onthomorpha</taxon>
    </lineage>
</organism>
<evidence type="ECO:0000259" key="15">
    <source>
        <dbReference type="Pfam" id="PF01433"/>
    </source>
</evidence>
<dbReference type="Gene3D" id="2.60.40.1730">
    <property type="entry name" value="tricorn interacting facor f3 domain"/>
    <property type="match status" value="1"/>
</dbReference>
<evidence type="ECO:0000256" key="3">
    <source>
        <dbReference type="ARBA" id="ARBA00010136"/>
    </source>
</evidence>
<keyword evidence="14" id="KW-0732">Signal</keyword>
<dbReference type="GO" id="GO:0005737">
    <property type="term" value="C:cytoplasm"/>
    <property type="evidence" value="ECO:0007669"/>
    <property type="project" value="UniProtKB-SubCell"/>
</dbReference>
<dbReference type="Pfam" id="PF01433">
    <property type="entry name" value="Peptidase_M1"/>
    <property type="match status" value="1"/>
</dbReference>
<keyword evidence="9" id="KW-0378">Hydrolase</keyword>
<feature type="domain" description="Secretion system C-terminal sorting" evidence="17">
    <location>
        <begin position="695"/>
        <end position="767"/>
    </location>
</feature>
<evidence type="ECO:0000259" key="17">
    <source>
        <dbReference type="Pfam" id="PF18962"/>
    </source>
</evidence>
<sequence>MKKSFVFFVLFSLLTISQTLLAQNAQTDVISYNITLDVNHLQTGRHIGFTELCFKILESNSNLLEFDLKNQDLDSVVYNSQSIDFSYQDDKILIEMPQGVSSEDTLSFRFYYSGGNNMEPMGWGGMHYSGRIIYSMGVAFEDYPHSYGRSWFVCKDDFADKASFEFHISVPKDVTAVCGGVLEGVSRHEDYDTYHWKIEQQISPYLASVTIADFDTMEQTLQSVNGEVPLQVHYFTADSLNVRRSFENFPLAFAKLEECFGPFPFNRAGYCTTPLGSMEHVDNISLMDLCARDFSVSNQSVIVHEFAHSWFGNLMTCATSFDMWLNEGWTTFTERISLEAMYGEDCAKEYFRAKKKKVLQQLPLQEGVFALHGVDSTRTYSSTVYDKGALVALSLKAYMGDSMFYESVRKLLSDFSFSNIDSHTMRDSLSSYSNIDLGEFFDFYVFDTIIHHFALSDVEFGEKEASFVLDIRTSSEDSADISNVRIPVTFMDSAYNTYKCLIKDDGSRMPHRFELPFNPVAAFLDSDEEFLDLTTDSYKMITKDSLYKYEDSYFRADVHSLQDSCLLRVTLHWLGSMENEMMEGVTRFSRKHYWTVEGVNLDHAEMDAKFYFDISTQASAFDNTLCTSFLSKDSLMLFYRPDARFDWQLVDCSIPNTSSGYVSARLVPGDYIMAVGDREKVGLESRENKTERLKIYPNPSNGRIRVEHPLLHTFSKAKIYDLSGRLVRTETFHSSENCVDFRFELPPSAYTIVLERGTDSISQSFVIGKDK</sequence>
<keyword evidence="8 13" id="KW-0479">Metal-binding</keyword>
<dbReference type="EC" id="3.4.11.2" evidence="4"/>
<feature type="binding site" evidence="13">
    <location>
        <position position="327"/>
    </location>
    <ligand>
        <name>Zn(2+)</name>
        <dbReference type="ChEBI" id="CHEBI:29105"/>
        <note>catalytic</note>
    </ligand>
</feature>
<evidence type="ECO:0000256" key="13">
    <source>
        <dbReference type="PIRSR" id="PIRSR634015-3"/>
    </source>
</evidence>
<accession>A0A9D1RI95</accession>
<evidence type="ECO:0000256" key="14">
    <source>
        <dbReference type="SAM" id="SignalP"/>
    </source>
</evidence>
<dbReference type="SUPFAM" id="SSF63737">
    <property type="entry name" value="Leukotriene A4 hydrolase N-terminal domain"/>
    <property type="match status" value="1"/>
</dbReference>
<dbReference type="InterPro" id="IPR045357">
    <property type="entry name" value="Aminopeptidase_N-like_N"/>
</dbReference>
<reference evidence="18" key="1">
    <citation type="journal article" date="2021" name="PeerJ">
        <title>Extensive microbial diversity within the chicken gut microbiome revealed by metagenomics and culture.</title>
        <authorList>
            <person name="Gilroy R."/>
            <person name="Ravi A."/>
            <person name="Getino M."/>
            <person name="Pursley I."/>
            <person name="Horton D.L."/>
            <person name="Alikhan N.F."/>
            <person name="Baker D."/>
            <person name="Gharbi K."/>
            <person name="Hall N."/>
            <person name="Watson M."/>
            <person name="Adriaenssens E.M."/>
            <person name="Foster-Nyarko E."/>
            <person name="Jarju S."/>
            <person name="Secka A."/>
            <person name="Antonio M."/>
            <person name="Oren A."/>
            <person name="Chaudhuri R.R."/>
            <person name="La Ragione R."/>
            <person name="Hildebrand F."/>
            <person name="Pallen M.J."/>
        </authorList>
    </citation>
    <scope>NUCLEOTIDE SEQUENCE</scope>
    <source>
        <strain evidence="18">Gambia16-930</strain>
    </source>
</reference>
<keyword evidence="6" id="KW-0963">Cytoplasm</keyword>
<proteinExistence type="inferred from homology"/>
<evidence type="ECO:0000256" key="11">
    <source>
        <dbReference type="ARBA" id="ARBA00023049"/>
    </source>
</evidence>
<dbReference type="PANTHER" id="PTHR45726">
    <property type="entry name" value="LEUKOTRIENE A-4 HYDROLASE"/>
    <property type="match status" value="1"/>
</dbReference>
<evidence type="ECO:0000259" key="16">
    <source>
        <dbReference type="Pfam" id="PF17900"/>
    </source>
</evidence>
<dbReference type="EMBL" id="DXGG01000071">
    <property type="protein sequence ID" value="HIW87071.1"/>
    <property type="molecule type" value="Genomic_DNA"/>
</dbReference>
<feature type="active site" description="Proton acceptor" evidence="12">
    <location>
        <position position="305"/>
    </location>
</feature>
<dbReference type="Proteomes" id="UP000824267">
    <property type="component" value="Unassembled WGS sequence"/>
</dbReference>
<evidence type="ECO:0000256" key="7">
    <source>
        <dbReference type="ARBA" id="ARBA00022670"/>
    </source>
</evidence>
<comment type="catalytic activity">
    <reaction evidence="1">
        <text>Release of an N-terminal amino acid, Xaa-|-Yaa- from a peptide, amide or arylamide. Xaa is preferably Ala, but may be most amino acids including Pro (slow action). When a terminal hydrophobic residue is followed by a prolyl residue, the two may be released as an intact Xaa-Pro dipeptide.</text>
        <dbReference type="EC" id="3.4.11.2"/>
    </reaction>
</comment>
<keyword evidence="7" id="KW-0645">Protease</keyword>
<evidence type="ECO:0000256" key="4">
    <source>
        <dbReference type="ARBA" id="ARBA00012564"/>
    </source>
</evidence>
<reference evidence="18" key="2">
    <citation type="submission" date="2021-04" db="EMBL/GenBank/DDBJ databases">
        <authorList>
            <person name="Gilroy R."/>
        </authorList>
    </citation>
    <scope>NUCLEOTIDE SEQUENCE</scope>
    <source>
        <strain evidence="18">Gambia16-930</strain>
    </source>
</reference>
<evidence type="ECO:0000256" key="12">
    <source>
        <dbReference type="PIRSR" id="PIRSR634015-1"/>
    </source>
</evidence>
<feature type="chain" id="PRO_5038758457" description="Aminopeptidase N" evidence="14">
    <location>
        <begin position="23"/>
        <end position="771"/>
    </location>
</feature>
<dbReference type="InterPro" id="IPR026444">
    <property type="entry name" value="Secre_tail"/>
</dbReference>
<protein>
    <recommendedName>
        <fullName evidence="5">Aminopeptidase N</fullName>
        <ecNumber evidence="4">3.4.11.2</ecNumber>
    </recommendedName>
</protein>
<evidence type="ECO:0000256" key="5">
    <source>
        <dbReference type="ARBA" id="ARBA00015611"/>
    </source>
</evidence>
<feature type="signal peptide" evidence="14">
    <location>
        <begin position="1"/>
        <end position="22"/>
    </location>
</feature>
<dbReference type="PRINTS" id="PR00756">
    <property type="entry name" value="ALADIPTASE"/>
</dbReference>
<dbReference type="InterPro" id="IPR042097">
    <property type="entry name" value="Aminopeptidase_N-like_N_sf"/>
</dbReference>
<feature type="domain" description="Aminopeptidase N-like N-terminal" evidence="16">
    <location>
        <begin position="73"/>
        <end position="206"/>
    </location>
</feature>
<dbReference type="InterPro" id="IPR001930">
    <property type="entry name" value="Peptidase_M1"/>
</dbReference>
<dbReference type="Pfam" id="PF18962">
    <property type="entry name" value="Por_Secre_tail"/>
    <property type="match status" value="1"/>
</dbReference>
<feature type="binding site" evidence="13">
    <location>
        <position position="304"/>
    </location>
    <ligand>
        <name>Zn(2+)</name>
        <dbReference type="ChEBI" id="CHEBI:29105"/>
        <note>catalytic</note>
    </ligand>
</feature>
<evidence type="ECO:0000256" key="1">
    <source>
        <dbReference type="ARBA" id="ARBA00000098"/>
    </source>
</evidence>
<dbReference type="AlphaFoldDB" id="A0A9D1RI95"/>
<dbReference type="Pfam" id="PF17900">
    <property type="entry name" value="Peptidase_M1_N"/>
    <property type="match status" value="1"/>
</dbReference>
<comment type="subcellular location">
    <subcellularLocation>
        <location evidence="2">Cytoplasm</location>
    </subcellularLocation>
</comment>
<evidence type="ECO:0000256" key="10">
    <source>
        <dbReference type="ARBA" id="ARBA00022833"/>
    </source>
</evidence>
<evidence type="ECO:0000256" key="8">
    <source>
        <dbReference type="ARBA" id="ARBA00022723"/>
    </source>
</evidence>
<dbReference type="InterPro" id="IPR034015">
    <property type="entry name" value="M1_LTA4H"/>
</dbReference>
<comment type="similarity">
    <text evidence="3">Belongs to the peptidase M1 family.</text>
</comment>
<evidence type="ECO:0000256" key="6">
    <source>
        <dbReference type="ARBA" id="ARBA00022490"/>
    </source>
</evidence>
<gene>
    <name evidence="18" type="ORF">IAC47_02210</name>
</gene>